<dbReference type="VEuPathDB" id="FungiDB:I7I53_08662"/>
<reference evidence="2" key="1">
    <citation type="submission" date="2021-01" db="EMBL/GenBank/DDBJ databases">
        <title>Chromosome-level genome assembly of a human fungal pathogen reveals clustering of transcriptionally co-regulated genes.</title>
        <authorList>
            <person name="Voorhies M."/>
            <person name="Cohen S."/>
            <person name="Shea T.P."/>
            <person name="Petrus S."/>
            <person name="Munoz J.F."/>
            <person name="Poplawski S."/>
            <person name="Goldman W.E."/>
            <person name="Michael T."/>
            <person name="Cuomo C.A."/>
            <person name="Sil A."/>
            <person name="Beyhan S."/>
        </authorList>
    </citation>
    <scope>NUCLEOTIDE SEQUENCE</scope>
    <source>
        <strain evidence="2">H88</strain>
    </source>
</reference>
<evidence type="ECO:0000256" key="1">
    <source>
        <dbReference type="SAM" id="Phobius"/>
    </source>
</evidence>
<name>A0A8A1LM18_AJEC8</name>
<dbReference type="EMBL" id="CP069103">
    <property type="protein sequence ID" value="QSS52897.1"/>
    <property type="molecule type" value="Genomic_DNA"/>
</dbReference>
<organism evidence="2 3">
    <name type="scientific">Ajellomyces capsulatus (strain H88)</name>
    <name type="common">Darling's disease fungus</name>
    <name type="synonym">Histoplasma capsulatum</name>
    <dbReference type="NCBI Taxonomy" id="544711"/>
    <lineage>
        <taxon>Eukaryota</taxon>
        <taxon>Fungi</taxon>
        <taxon>Dikarya</taxon>
        <taxon>Ascomycota</taxon>
        <taxon>Pezizomycotina</taxon>
        <taxon>Eurotiomycetes</taxon>
        <taxon>Eurotiomycetidae</taxon>
        <taxon>Onygenales</taxon>
        <taxon>Ajellomycetaceae</taxon>
        <taxon>Histoplasma</taxon>
    </lineage>
</organism>
<proteinExistence type="predicted"/>
<dbReference type="AlphaFoldDB" id="A0A8A1LM18"/>
<keyword evidence="1" id="KW-1133">Transmembrane helix</keyword>
<keyword evidence="1" id="KW-0472">Membrane</keyword>
<feature type="transmembrane region" description="Helical" evidence="1">
    <location>
        <begin position="45"/>
        <end position="61"/>
    </location>
</feature>
<accession>A0A8A1LM18</accession>
<gene>
    <name evidence="2" type="ORF">I7I53_08662</name>
</gene>
<dbReference type="Proteomes" id="UP000663419">
    <property type="component" value="Chromosome 2"/>
</dbReference>
<keyword evidence="1" id="KW-0812">Transmembrane</keyword>
<sequence length="83" mass="9311">MLTCQCLPISVDLANHFWKSAPKDSVLPMQGLASLDSTRGNDRNLFLFSFSLSLLFLFLFFRRCGYYYSFCGSASSLVIGINP</sequence>
<protein>
    <submittedName>
        <fullName evidence="2">Uncharacterized protein</fullName>
    </submittedName>
</protein>
<evidence type="ECO:0000313" key="2">
    <source>
        <dbReference type="EMBL" id="QSS52897.1"/>
    </source>
</evidence>
<evidence type="ECO:0000313" key="3">
    <source>
        <dbReference type="Proteomes" id="UP000663419"/>
    </source>
</evidence>